<dbReference type="eggNOG" id="ENOG502TG09">
    <property type="taxonomic scope" value="Eukaryota"/>
</dbReference>
<comment type="similarity">
    <text evidence="2">Belongs to the nematode receptor-like protein srd family.</text>
</comment>
<reference evidence="8" key="1">
    <citation type="submission" date="2016-11" db="UniProtKB">
        <authorList>
            <consortium name="WormBaseParasite"/>
        </authorList>
    </citation>
    <scope>IDENTIFICATION</scope>
</reference>
<dbReference type="AlphaFoldDB" id="A0A1I7T1L3"/>
<evidence type="ECO:0000256" key="3">
    <source>
        <dbReference type="ARBA" id="ARBA00022692"/>
    </source>
</evidence>
<proteinExistence type="inferred from homology"/>
<keyword evidence="3 6" id="KW-0812">Transmembrane</keyword>
<keyword evidence="5 6" id="KW-0472">Membrane</keyword>
<evidence type="ECO:0000313" key="7">
    <source>
        <dbReference type="Proteomes" id="UP000095282"/>
    </source>
</evidence>
<dbReference type="PANTHER" id="PTHR22945:SF83">
    <property type="entry name" value="SERPENTINE RECEPTOR, CLASS D (DELTA)-RELATED"/>
    <property type="match status" value="1"/>
</dbReference>
<evidence type="ECO:0000256" key="6">
    <source>
        <dbReference type="SAM" id="Phobius"/>
    </source>
</evidence>
<feature type="transmembrane region" description="Helical" evidence="6">
    <location>
        <begin position="31"/>
        <end position="51"/>
    </location>
</feature>
<evidence type="ECO:0000313" key="8">
    <source>
        <dbReference type="WBParaSite" id="Csp11.Scaffold463.g1539.t1"/>
    </source>
</evidence>
<dbReference type="PANTHER" id="PTHR22945">
    <property type="entry name" value="SERPENTINE RECEPTOR, CLASS D DELTA"/>
    <property type="match status" value="1"/>
</dbReference>
<evidence type="ECO:0000256" key="1">
    <source>
        <dbReference type="ARBA" id="ARBA00004141"/>
    </source>
</evidence>
<evidence type="ECO:0000256" key="2">
    <source>
        <dbReference type="ARBA" id="ARBA00009166"/>
    </source>
</evidence>
<feature type="transmembrane region" description="Helical" evidence="6">
    <location>
        <begin position="141"/>
        <end position="162"/>
    </location>
</feature>
<organism evidence="7 8">
    <name type="scientific">Caenorhabditis tropicalis</name>
    <dbReference type="NCBI Taxonomy" id="1561998"/>
    <lineage>
        <taxon>Eukaryota</taxon>
        <taxon>Metazoa</taxon>
        <taxon>Ecdysozoa</taxon>
        <taxon>Nematoda</taxon>
        <taxon>Chromadorea</taxon>
        <taxon>Rhabditida</taxon>
        <taxon>Rhabditina</taxon>
        <taxon>Rhabditomorpha</taxon>
        <taxon>Rhabditoidea</taxon>
        <taxon>Rhabditidae</taxon>
        <taxon>Peloderinae</taxon>
        <taxon>Caenorhabditis</taxon>
    </lineage>
</organism>
<sequence>MVTVTGFINLHTLCYRTMVLKHLNPRKADRATLMFSFHYLIPLSALILSYIPSQNHPEVFKETQSLHPEYYFPIYQTFGGFADSHHFCMTFNTICLAAATFYVPCIGSYWKHVAMKILRSNISSMTSNPSRIMFETLIKGLSLQILLPLCCYVPVTIVYCWNKYSGTQILICQYTLAFLGTLPCIFDPLLQIYFIMPYRATIRKFLACTPLVPVSREEESKSFFHHVWKFFGFESRHKIADEVARRNRISSF</sequence>
<evidence type="ECO:0000256" key="5">
    <source>
        <dbReference type="ARBA" id="ARBA00023136"/>
    </source>
</evidence>
<evidence type="ECO:0000256" key="4">
    <source>
        <dbReference type="ARBA" id="ARBA00022989"/>
    </source>
</evidence>
<protein>
    <submittedName>
        <fullName evidence="8">Uncharacterized protein</fullName>
    </submittedName>
</protein>
<dbReference type="Proteomes" id="UP000095282">
    <property type="component" value="Unplaced"/>
</dbReference>
<accession>A0A1I7T1L3</accession>
<dbReference type="WBParaSite" id="Csp11.Scaffold463.g1539.t1">
    <property type="protein sequence ID" value="Csp11.Scaffold463.g1539.t1"/>
    <property type="gene ID" value="Csp11.Scaffold463.g1539"/>
</dbReference>
<dbReference type="Pfam" id="PF10317">
    <property type="entry name" value="7TM_GPCR_Srd"/>
    <property type="match status" value="1"/>
</dbReference>
<dbReference type="GO" id="GO:0016020">
    <property type="term" value="C:membrane"/>
    <property type="evidence" value="ECO:0007669"/>
    <property type="project" value="UniProtKB-SubCell"/>
</dbReference>
<keyword evidence="7" id="KW-1185">Reference proteome</keyword>
<feature type="transmembrane region" description="Helical" evidence="6">
    <location>
        <begin position="174"/>
        <end position="196"/>
    </location>
</feature>
<name>A0A1I7T1L3_9PELO</name>
<dbReference type="InterPro" id="IPR019421">
    <property type="entry name" value="7TM_GPCR_serpentine_rcpt_Srd"/>
</dbReference>
<feature type="transmembrane region" description="Helical" evidence="6">
    <location>
        <begin position="89"/>
        <end position="110"/>
    </location>
</feature>
<keyword evidence="4 6" id="KW-1133">Transmembrane helix</keyword>
<comment type="subcellular location">
    <subcellularLocation>
        <location evidence="1">Membrane</location>
        <topology evidence="1">Multi-pass membrane protein</topology>
    </subcellularLocation>
</comment>
<dbReference type="InterPro" id="IPR050920">
    <property type="entry name" value="Nematode_rcpt-like_delta"/>
</dbReference>
<dbReference type="SUPFAM" id="SSF81321">
    <property type="entry name" value="Family A G protein-coupled receptor-like"/>
    <property type="match status" value="1"/>
</dbReference>